<dbReference type="GO" id="GO:0010181">
    <property type="term" value="F:FMN binding"/>
    <property type="evidence" value="ECO:0007669"/>
    <property type="project" value="InterPro"/>
</dbReference>
<dbReference type="Gene3D" id="3.20.20.70">
    <property type="entry name" value="Aldolase class I"/>
    <property type="match status" value="1"/>
</dbReference>
<accession>A0A0M9WDP2</accession>
<gene>
    <name evidence="2" type="ORF">ACN38_g8176</name>
</gene>
<protein>
    <recommendedName>
        <fullName evidence="1">NADH:flavin oxidoreductase/NADH oxidase N-terminal domain-containing protein</fullName>
    </recommendedName>
</protein>
<organism evidence="2 3">
    <name type="scientific">Penicillium nordicum</name>
    <dbReference type="NCBI Taxonomy" id="229535"/>
    <lineage>
        <taxon>Eukaryota</taxon>
        <taxon>Fungi</taxon>
        <taxon>Dikarya</taxon>
        <taxon>Ascomycota</taxon>
        <taxon>Pezizomycotina</taxon>
        <taxon>Eurotiomycetes</taxon>
        <taxon>Eurotiomycetidae</taxon>
        <taxon>Eurotiales</taxon>
        <taxon>Aspergillaceae</taxon>
        <taxon>Penicillium</taxon>
    </lineage>
</organism>
<proteinExistence type="predicted"/>
<evidence type="ECO:0000313" key="2">
    <source>
        <dbReference type="EMBL" id="KOS40949.1"/>
    </source>
</evidence>
<comment type="caution">
    <text evidence="2">The sequence shown here is derived from an EMBL/GenBank/DDBJ whole genome shotgun (WGS) entry which is preliminary data.</text>
</comment>
<dbReference type="Proteomes" id="UP000037696">
    <property type="component" value="Unassembled WGS sequence"/>
</dbReference>
<dbReference type="Pfam" id="PF00724">
    <property type="entry name" value="Oxidored_FMN"/>
    <property type="match status" value="1"/>
</dbReference>
<dbReference type="STRING" id="229535.A0A0M9WDP2"/>
<dbReference type="InterPro" id="IPR045247">
    <property type="entry name" value="Oye-like"/>
</dbReference>
<dbReference type="SUPFAM" id="SSF51395">
    <property type="entry name" value="FMN-linked oxidoreductases"/>
    <property type="match status" value="1"/>
</dbReference>
<dbReference type="PANTHER" id="PTHR22893">
    <property type="entry name" value="NADH OXIDOREDUCTASE-RELATED"/>
    <property type="match status" value="1"/>
</dbReference>
<evidence type="ECO:0000313" key="3">
    <source>
        <dbReference type="Proteomes" id="UP000037696"/>
    </source>
</evidence>
<dbReference type="InterPro" id="IPR013785">
    <property type="entry name" value="Aldolase_TIM"/>
</dbReference>
<reference evidence="2 3" key="1">
    <citation type="submission" date="2015-08" db="EMBL/GenBank/DDBJ databases">
        <title>Genome sequencing of Penicillium nordicum.</title>
        <authorList>
            <person name="Nguyen H.D."/>
            <person name="Seifert K.A."/>
        </authorList>
    </citation>
    <scope>NUCLEOTIDE SEQUENCE [LARGE SCALE GENOMIC DNA]</scope>
    <source>
        <strain evidence="2 3">DAOMC 185683</strain>
    </source>
</reference>
<keyword evidence="3" id="KW-1185">Reference proteome</keyword>
<dbReference type="GO" id="GO:0003959">
    <property type="term" value="F:NADPH dehydrogenase activity"/>
    <property type="evidence" value="ECO:0007669"/>
    <property type="project" value="TreeGrafter"/>
</dbReference>
<dbReference type="InterPro" id="IPR001155">
    <property type="entry name" value="OxRdtase_FMN_N"/>
</dbReference>
<dbReference type="AlphaFoldDB" id="A0A0M9WDP2"/>
<sequence>MFEYCSSPTNGVVPNAPGVWSDAQVSGWKRRWGGNIHKRARFGMEVATDITSAIGADKLGYKLSPWSSFQGMRMADPVPQFLELKGLKVGYLRVVGSRVNSKVDVENMESYRVCMGYLGLDIARFWSLVGLVRIPQKVQLTVISKQQCRSCVWRKLSRRPRSPISHPARS</sequence>
<dbReference type="OrthoDB" id="276546at2759"/>
<evidence type="ECO:0000259" key="1">
    <source>
        <dbReference type="Pfam" id="PF00724"/>
    </source>
</evidence>
<dbReference type="PANTHER" id="PTHR22893:SF91">
    <property type="entry name" value="NADPH DEHYDROGENASE 2-RELATED"/>
    <property type="match status" value="1"/>
</dbReference>
<feature type="domain" description="NADH:flavin oxidoreductase/NADH oxidase N-terminal" evidence="1">
    <location>
        <begin position="31"/>
        <end position="86"/>
    </location>
</feature>
<name>A0A0M9WDP2_9EURO</name>
<dbReference type="EMBL" id="LHQQ01000146">
    <property type="protein sequence ID" value="KOS40949.1"/>
    <property type="molecule type" value="Genomic_DNA"/>
</dbReference>